<keyword evidence="2" id="KW-1185">Reference proteome</keyword>
<dbReference type="KEGG" id="chig:CH63R_03995"/>
<dbReference type="OrthoDB" id="10595214at2759"/>
<comment type="caution">
    <text evidence="1">The sequence shown here is derived from an EMBL/GenBank/DDBJ whole genome shotgun (WGS) entry which is preliminary data.</text>
</comment>
<reference evidence="2" key="1">
    <citation type="journal article" date="2017" name="BMC Genomics">
        <title>Gapless genome assembly of Colletotrichum higginsianum reveals chromosome structure and association of transposable elements with secondary metabolite gene clusters.</title>
        <authorList>
            <person name="Dallery J.-F."/>
            <person name="Lapalu N."/>
            <person name="Zampounis A."/>
            <person name="Pigne S."/>
            <person name="Luyten I."/>
            <person name="Amselem J."/>
            <person name="Wittenberg A.H.J."/>
            <person name="Zhou S."/>
            <person name="de Queiroz M.V."/>
            <person name="Robin G.P."/>
            <person name="Auger A."/>
            <person name="Hainaut M."/>
            <person name="Henrissat B."/>
            <person name="Kim K.-T."/>
            <person name="Lee Y.-H."/>
            <person name="Lespinet O."/>
            <person name="Schwartz D.C."/>
            <person name="Thon M.R."/>
            <person name="O'Connell R.J."/>
        </authorList>
    </citation>
    <scope>NUCLEOTIDE SEQUENCE [LARGE SCALE GENOMIC DNA]</scope>
    <source>
        <strain evidence="2">IMI 349063</strain>
    </source>
</reference>
<proteinExistence type="predicted"/>
<organism evidence="1 2">
    <name type="scientific">Colletotrichum higginsianum (strain IMI 349063)</name>
    <name type="common">Crucifer anthracnose fungus</name>
    <dbReference type="NCBI Taxonomy" id="759273"/>
    <lineage>
        <taxon>Eukaryota</taxon>
        <taxon>Fungi</taxon>
        <taxon>Dikarya</taxon>
        <taxon>Ascomycota</taxon>
        <taxon>Pezizomycotina</taxon>
        <taxon>Sordariomycetes</taxon>
        <taxon>Hypocreomycetidae</taxon>
        <taxon>Glomerellales</taxon>
        <taxon>Glomerellaceae</taxon>
        <taxon>Colletotrichum</taxon>
        <taxon>Colletotrichum destructivum species complex</taxon>
    </lineage>
</organism>
<dbReference type="AlphaFoldDB" id="A0A1B7YHZ0"/>
<accession>A0A1B7YHZ0</accession>
<protein>
    <submittedName>
        <fullName evidence="1">Uncharacterized protein</fullName>
    </submittedName>
</protein>
<gene>
    <name evidence="1" type="ORF">CH63R_03995</name>
</gene>
<dbReference type="GeneID" id="28863077"/>
<dbReference type="RefSeq" id="XP_018160216.1">
    <property type="nucleotide sequence ID" value="XM_018298970.1"/>
</dbReference>
<dbReference type="VEuPathDB" id="FungiDB:CH63R_03995"/>
<evidence type="ECO:0000313" key="1">
    <source>
        <dbReference type="EMBL" id="OBR11699.1"/>
    </source>
</evidence>
<dbReference type="EMBL" id="LTAN01000003">
    <property type="protein sequence ID" value="OBR11699.1"/>
    <property type="molecule type" value="Genomic_DNA"/>
</dbReference>
<name>A0A1B7YHZ0_COLHI</name>
<dbReference type="Proteomes" id="UP000092177">
    <property type="component" value="Chromosome 3"/>
</dbReference>
<evidence type="ECO:0000313" key="2">
    <source>
        <dbReference type="Proteomes" id="UP000092177"/>
    </source>
</evidence>
<sequence length="256" mass="28469">MAFSSRASGSANDAVGQSGYYTLENKAFDDEHDRQEYFQIAHYHGEAGNMQMTEKCKETNGQLIERFREQQGSFGVPMHHINVKIGKHPTLPPEVCDAVKNGELSDFDVNDIYVVGYKMGVSGKGRDASHVLGDDSMRDTVVMEYKVLKTFLGLLVLMDLKGSVRDKPITGRVWRAYVRLVYDSTMKLQGLVSAKNIKDKKDPMKQDSALESIQLGLQSLSSMTRRAGQSIWGPMHTFKGPLDRAPGGYWCPGGLL</sequence>